<dbReference type="InterPro" id="IPR019108">
    <property type="entry name" value="Caa3_assmbl_CtaG-rel"/>
</dbReference>
<feature type="transmembrane region" description="Helical" evidence="6">
    <location>
        <begin position="91"/>
        <end position="113"/>
    </location>
</feature>
<feature type="transmembrane region" description="Helical" evidence="6">
    <location>
        <begin position="33"/>
        <end position="51"/>
    </location>
</feature>
<dbReference type="Proteomes" id="UP000323300">
    <property type="component" value="Unassembled WGS sequence"/>
</dbReference>
<keyword evidence="5 6" id="KW-0472">Membrane</keyword>
<dbReference type="RefSeq" id="WP_149762134.1">
    <property type="nucleotide sequence ID" value="NZ_BSPE01000018.1"/>
</dbReference>
<evidence type="ECO:0000313" key="7">
    <source>
        <dbReference type="EMBL" id="SFK83564.1"/>
    </source>
</evidence>
<dbReference type="GO" id="GO:0005886">
    <property type="term" value="C:plasma membrane"/>
    <property type="evidence" value="ECO:0007669"/>
    <property type="project" value="UniProtKB-SubCell"/>
</dbReference>
<sequence>MRRFCLTLGLVLLALIWFGPLLSTWRGSFAAHMLAHMGVVAIASPLIAIGWRDSGVSLRFISLPILASLIELVVVWGWHAPALRLWVERSTFATVLEQASFLGAGLFLWHASLMPSSRDDRAHQAAGAFALLLTSVHMTLLGALLALSPRPLYGVAAVTCFGMKLDAAQDQQLGAVIMLFVGAVVYLAGGVALLGRILQNVTGARKAVG</sequence>
<feature type="transmembrane region" description="Helical" evidence="6">
    <location>
        <begin position="173"/>
        <end position="195"/>
    </location>
</feature>
<keyword evidence="3 6" id="KW-0812">Transmembrane</keyword>
<proteinExistence type="predicted"/>
<reference evidence="7 8" key="1">
    <citation type="submission" date="2016-10" db="EMBL/GenBank/DDBJ databases">
        <authorList>
            <person name="Varghese N."/>
            <person name="Submissions S."/>
        </authorList>
    </citation>
    <scope>NUCLEOTIDE SEQUENCE [LARGE SCALE GENOMIC DNA]</scope>
    <source>
        <strain evidence="7 8">DSM 21822</strain>
    </source>
</reference>
<dbReference type="OrthoDB" id="259025at2"/>
<dbReference type="Pfam" id="PF09678">
    <property type="entry name" value="Caa3_CtaG"/>
    <property type="match status" value="1"/>
</dbReference>
<keyword evidence="4 6" id="KW-1133">Transmembrane helix</keyword>
<evidence type="ECO:0000256" key="6">
    <source>
        <dbReference type="SAM" id="Phobius"/>
    </source>
</evidence>
<protein>
    <submittedName>
        <fullName evidence="7">Cytochrome c oxidase assembly factor CtaG</fullName>
    </submittedName>
</protein>
<evidence type="ECO:0000256" key="2">
    <source>
        <dbReference type="ARBA" id="ARBA00022475"/>
    </source>
</evidence>
<evidence type="ECO:0000256" key="1">
    <source>
        <dbReference type="ARBA" id="ARBA00004651"/>
    </source>
</evidence>
<name>A0A1I4CQI6_9HYPH</name>
<feature type="transmembrane region" description="Helical" evidence="6">
    <location>
        <begin position="58"/>
        <end position="79"/>
    </location>
</feature>
<evidence type="ECO:0000313" key="8">
    <source>
        <dbReference type="Proteomes" id="UP000323300"/>
    </source>
</evidence>
<dbReference type="AlphaFoldDB" id="A0A1I4CQI6"/>
<feature type="transmembrane region" description="Helical" evidence="6">
    <location>
        <begin position="125"/>
        <end position="147"/>
    </location>
</feature>
<dbReference type="EMBL" id="FOSL01000014">
    <property type="protein sequence ID" value="SFK83564.1"/>
    <property type="molecule type" value="Genomic_DNA"/>
</dbReference>
<evidence type="ECO:0000256" key="4">
    <source>
        <dbReference type="ARBA" id="ARBA00022989"/>
    </source>
</evidence>
<accession>A0A1I4CQI6</accession>
<comment type="subcellular location">
    <subcellularLocation>
        <location evidence="1">Cell membrane</location>
        <topology evidence="1">Multi-pass membrane protein</topology>
    </subcellularLocation>
</comment>
<organism evidence="7 8">
    <name type="scientific">Neomesorhizobium albiziae</name>
    <dbReference type="NCBI Taxonomy" id="335020"/>
    <lineage>
        <taxon>Bacteria</taxon>
        <taxon>Pseudomonadati</taxon>
        <taxon>Pseudomonadota</taxon>
        <taxon>Alphaproteobacteria</taxon>
        <taxon>Hyphomicrobiales</taxon>
        <taxon>Phyllobacteriaceae</taxon>
        <taxon>Neomesorhizobium</taxon>
    </lineage>
</organism>
<evidence type="ECO:0000256" key="5">
    <source>
        <dbReference type="ARBA" id="ARBA00023136"/>
    </source>
</evidence>
<gene>
    <name evidence="7" type="ORF">SAMN04488498_11450</name>
</gene>
<keyword evidence="2" id="KW-1003">Cell membrane</keyword>
<keyword evidence="8" id="KW-1185">Reference proteome</keyword>
<evidence type="ECO:0000256" key="3">
    <source>
        <dbReference type="ARBA" id="ARBA00022692"/>
    </source>
</evidence>